<dbReference type="Pfam" id="PF10184">
    <property type="entry name" value="DUF2358"/>
    <property type="match status" value="1"/>
</dbReference>
<evidence type="ECO:0000256" key="1">
    <source>
        <dbReference type="SAM" id="MobiDB-lite"/>
    </source>
</evidence>
<feature type="region of interest" description="Disordered" evidence="1">
    <location>
        <begin position="1"/>
        <end position="23"/>
    </location>
</feature>
<dbReference type="Gene3D" id="3.10.450.50">
    <property type="match status" value="1"/>
</dbReference>
<accession>A0A409VJD1</accession>
<organism evidence="2 3">
    <name type="scientific">Gymnopilus dilepis</name>
    <dbReference type="NCBI Taxonomy" id="231916"/>
    <lineage>
        <taxon>Eukaryota</taxon>
        <taxon>Fungi</taxon>
        <taxon>Dikarya</taxon>
        <taxon>Basidiomycota</taxon>
        <taxon>Agaricomycotina</taxon>
        <taxon>Agaricomycetes</taxon>
        <taxon>Agaricomycetidae</taxon>
        <taxon>Agaricales</taxon>
        <taxon>Agaricineae</taxon>
        <taxon>Hymenogastraceae</taxon>
        <taxon>Gymnopilus</taxon>
    </lineage>
</organism>
<evidence type="ECO:0000313" key="2">
    <source>
        <dbReference type="EMBL" id="PPQ66358.1"/>
    </source>
</evidence>
<dbReference type="OrthoDB" id="2400485at2759"/>
<evidence type="ECO:0008006" key="4">
    <source>
        <dbReference type="Google" id="ProtNLM"/>
    </source>
</evidence>
<proteinExistence type="predicted"/>
<dbReference type="SUPFAM" id="SSF54427">
    <property type="entry name" value="NTF2-like"/>
    <property type="match status" value="1"/>
</dbReference>
<dbReference type="PANTHER" id="PTHR34213:SF2">
    <property type="entry name" value="NUCLEAR TRANSPORT FACTOR 2 (NTF2) FAMILY PROTEIN"/>
    <property type="match status" value="1"/>
</dbReference>
<evidence type="ECO:0000313" key="3">
    <source>
        <dbReference type="Proteomes" id="UP000284706"/>
    </source>
</evidence>
<dbReference type="Proteomes" id="UP000284706">
    <property type="component" value="Unassembled WGS sequence"/>
</dbReference>
<feature type="compositionally biased region" description="Basic and acidic residues" evidence="1">
    <location>
        <begin position="11"/>
        <end position="23"/>
    </location>
</feature>
<sequence>MSSLNNAAGLKPEESKTLQERQMHAHEEPIVTALHELYTCKPKDTSFDIYAKNAVFQDPIGIAEGVESIRAQFIALPKLFPRADITSFRILQGPEKEDTNTLLIDQNVDYFHNPNGSSPMKTINSLLTLKLNDQGKIIHHTEEWNHKKSVSGEDGFIGMINEQRKKLTAKLVHASVREESSTDGKEE</sequence>
<dbReference type="PANTHER" id="PTHR34213">
    <property type="entry name" value="NUCLEAR TRANSPORT FACTOR 2 (NTF2) FAMILY PROTEIN"/>
    <property type="match status" value="1"/>
</dbReference>
<dbReference type="AlphaFoldDB" id="A0A409VJD1"/>
<dbReference type="EMBL" id="NHYE01005632">
    <property type="protein sequence ID" value="PPQ66358.1"/>
    <property type="molecule type" value="Genomic_DNA"/>
</dbReference>
<keyword evidence="3" id="KW-1185">Reference proteome</keyword>
<dbReference type="InterPro" id="IPR018790">
    <property type="entry name" value="DUF2358"/>
</dbReference>
<dbReference type="STRING" id="231916.A0A409VJD1"/>
<name>A0A409VJD1_9AGAR</name>
<gene>
    <name evidence="2" type="ORF">CVT26_011077</name>
</gene>
<dbReference type="InterPro" id="IPR032710">
    <property type="entry name" value="NTF2-like_dom_sf"/>
</dbReference>
<comment type="caution">
    <text evidence="2">The sequence shown here is derived from an EMBL/GenBank/DDBJ whole genome shotgun (WGS) entry which is preliminary data.</text>
</comment>
<reference evidence="2 3" key="1">
    <citation type="journal article" date="2018" name="Evol. Lett.">
        <title>Horizontal gene cluster transfer increased hallucinogenic mushroom diversity.</title>
        <authorList>
            <person name="Reynolds H.T."/>
            <person name="Vijayakumar V."/>
            <person name="Gluck-Thaler E."/>
            <person name="Korotkin H.B."/>
            <person name="Matheny P.B."/>
            <person name="Slot J.C."/>
        </authorList>
    </citation>
    <scope>NUCLEOTIDE SEQUENCE [LARGE SCALE GENOMIC DNA]</scope>
    <source>
        <strain evidence="2 3">SRW20</strain>
    </source>
</reference>
<protein>
    <recommendedName>
        <fullName evidence="4">SnoaL-like domain-containing protein</fullName>
    </recommendedName>
</protein>
<dbReference type="InParanoid" id="A0A409VJD1"/>